<sequence>MAQISLYSGGIFNDAPLSTGCTTALNAPLNCDPYWLTLTSADLYVSLQDNSTQDALCSATCGSSFASYHNNVLKACANDPNPWTGIPATWASDAIWATYNRTCLKDPTTNIYCTDYIASISLEIDGGVSSLPQAQKCSPCVLSLMQQAQSTAYSNYSPLHVTDFLAVQQSCGVTFPTDVKPPVANISSPLIATTSGTNTCLSGNFYTVQSGDNCQTIAASKNVATGTLQSINNIFRDCSNLIAGAQICLPLTCQTYLVQSGDTCWSIAAAAGITVTTFLGYNPTINPSCTNLLSGFNVCLSPSAGTYTPTTIAGATVTKTDLFATSTVPPPGPTPFKTTPECGKYYQVKPDDFCQLISVNASIPLDLFEEINPSIDEACDNLIPGFYYCVFPTADWNATSIDNGTTTTVAPPAPTPPGTTGACFAWHVIVSGDTCAVLESQFGATMQQLLQWNPQLNSGCTNLLLGDAYCVDGAPTTSGSASGSGVPSTTVAPPAPTPPGTTNACFVWHTVVSGDSCGAMETQFGITMAQLVAWNPQLNSGCTNLLLGEAYCVDGAPTSSASGSGSTTTVPPPAPTPPGTTNACFVWHTVVSGDSCGAMEGQFGITMAQLVAWNPQLNSACTNLLLGEAYCVKA</sequence>
<proteinExistence type="predicted"/>
<dbReference type="PANTHER" id="PTHR34997">
    <property type="entry name" value="AM15"/>
    <property type="match status" value="1"/>
</dbReference>
<dbReference type="InterPro" id="IPR052210">
    <property type="entry name" value="LysM1-like"/>
</dbReference>
<gene>
    <name evidence="4" type="ORF">R3P38DRAFT_2908659</name>
</gene>
<feature type="domain" description="LysM" evidence="3">
    <location>
        <begin position="344"/>
        <end position="390"/>
    </location>
</feature>
<accession>A0AAW0CBD0</accession>
<dbReference type="PANTHER" id="PTHR34997:SF16">
    <property type="entry name" value="LYSM DOMAIN-CONTAINING PROTEIN"/>
    <property type="match status" value="1"/>
</dbReference>
<evidence type="ECO:0000256" key="1">
    <source>
        <dbReference type="ARBA" id="ARBA00022669"/>
    </source>
</evidence>
<keyword evidence="5" id="KW-1185">Reference proteome</keyword>
<dbReference type="SMART" id="SM00257">
    <property type="entry name" value="LysM"/>
    <property type="match status" value="6"/>
</dbReference>
<feature type="domain" description="LysM" evidence="3">
    <location>
        <begin position="254"/>
        <end position="300"/>
    </location>
</feature>
<reference evidence="4 5" key="1">
    <citation type="journal article" date="2024" name="J Genomics">
        <title>Draft genome sequencing and assembly of Favolaschia claudopus CIRM-BRFM 2984 isolated from oak limbs.</title>
        <authorList>
            <person name="Navarro D."/>
            <person name="Drula E."/>
            <person name="Chaduli D."/>
            <person name="Cazenave R."/>
            <person name="Ahrendt S."/>
            <person name="Wang J."/>
            <person name="Lipzen A."/>
            <person name="Daum C."/>
            <person name="Barry K."/>
            <person name="Grigoriev I.V."/>
            <person name="Favel A."/>
            <person name="Rosso M.N."/>
            <person name="Martin F."/>
        </authorList>
    </citation>
    <scope>NUCLEOTIDE SEQUENCE [LARGE SCALE GENOMIC DNA]</scope>
    <source>
        <strain evidence="4 5">CIRM-BRFM 2984</strain>
    </source>
</reference>
<dbReference type="Pfam" id="PF01476">
    <property type="entry name" value="LysM"/>
    <property type="match status" value="5"/>
</dbReference>
<keyword evidence="1" id="KW-0147">Chitin-binding</keyword>
<dbReference type="Gene3D" id="3.10.350.10">
    <property type="entry name" value="LysM domain"/>
    <property type="match status" value="6"/>
</dbReference>
<dbReference type="InterPro" id="IPR036779">
    <property type="entry name" value="LysM_dom_sf"/>
</dbReference>
<dbReference type="PROSITE" id="PS51782">
    <property type="entry name" value="LYSM"/>
    <property type="match status" value="6"/>
</dbReference>
<evidence type="ECO:0000256" key="2">
    <source>
        <dbReference type="ARBA" id="ARBA00023026"/>
    </source>
</evidence>
<evidence type="ECO:0000313" key="5">
    <source>
        <dbReference type="Proteomes" id="UP001362999"/>
    </source>
</evidence>
<keyword evidence="2" id="KW-0843">Virulence</keyword>
<name>A0AAW0CBD0_9AGAR</name>
<feature type="domain" description="LysM" evidence="3">
    <location>
        <begin position="204"/>
        <end position="249"/>
    </location>
</feature>
<dbReference type="InterPro" id="IPR018392">
    <property type="entry name" value="LysM"/>
</dbReference>
<evidence type="ECO:0000259" key="3">
    <source>
        <dbReference type="PROSITE" id="PS51782"/>
    </source>
</evidence>
<feature type="domain" description="LysM" evidence="3">
    <location>
        <begin position="425"/>
        <end position="471"/>
    </location>
</feature>
<dbReference type="CDD" id="cd00118">
    <property type="entry name" value="LysM"/>
    <property type="match status" value="5"/>
</dbReference>
<dbReference type="GO" id="GO:0008061">
    <property type="term" value="F:chitin binding"/>
    <property type="evidence" value="ECO:0007669"/>
    <property type="project" value="UniProtKB-KW"/>
</dbReference>
<dbReference type="SUPFAM" id="SSF54106">
    <property type="entry name" value="LysM domain"/>
    <property type="match status" value="5"/>
</dbReference>
<organism evidence="4 5">
    <name type="scientific">Favolaschia claudopus</name>
    <dbReference type="NCBI Taxonomy" id="2862362"/>
    <lineage>
        <taxon>Eukaryota</taxon>
        <taxon>Fungi</taxon>
        <taxon>Dikarya</taxon>
        <taxon>Basidiomycota</taxon>
        <taxon>Agaricomycotina</taxon>
        <taxon>Agaricomycetes</taxon>
        <taxon>Agaricomycetidae</taxon>
        <taxon>Agaricales</taxon>
        <taxon>Marasmiineae</taxon>
        <taxon>Mycenaceae</taxon>
        <taxon>Favolaschia</taxon>
    </lineage>
</organism>
<protein>
    <submittedName>
        <fullName evidence="4">LysM domain protein</fullName>
    </submittedName>
</protein>
<dbReference type="EMBL" id="JAWWNJ010000019">
    <property type="protein sequence ID" value="KAK7035692.1"/>
    <property type="molecule type" value="Genomic_DNA"/>
</dbReference>
<dbReference type="AlphaFoldDB" id="A0AAW0CBD0"/>
<evidence type="ECO:0000313" key="4">
    <source>
        <dbReference type="EMBL" id="KAK7035692.1"/>
    </source>
</evidence>
<dbReference type="Proteomes" id="UP001362999">
    <property type="component" value="Unassembled WGS sequence"/>
</dbReference>
<feature type="domain" description="LysM" evidence="3">
    <location>
        <begin position="507"/>
        <end position="553"/>
    </location>
</feature>
<feature type="domain" description="LysM" evidence="3">
    <location>
        <begin position="586"/>
        <end position="632"/>
    </location>
</feature>
<comment type="caution">
    <text evidence="4">The sequence shown here is derived from an EMBL/GenBank/DDBJ whole genome shotgun (WGS) entry which is preliminary data.</text>
</comment>